<dbReference type="InterPro" id="IPR001867">
    <property type="entry name" value="OmpR/PhoB-type_DNA-bd"/>
</dbReference>
<keyword evidence="5" id="KW-0804">Transcription</keyword>
<evidence type="ECO:0000256" key="2">
    <source>
        <dbReference type="ARBA" id="ARBA00023012"/>
    </source>
</evidence>
<keyword evidence="4 7" id="KW-0238">DNA-binding</keyword>
<dbReference type="Pfam" id="PF00486">
    <property type="entry name" value="Trans_reg_C"/>
    <property type="match status" value="1"/>
</dbReference>
<dbReference type="EMBL" id="JACHFQ010000005">
    <property type="protein sequence ID" value="MBB5226229.1"/>
    <property type="molecule type" value="Genomic_DNA"/>
</dbReference>
<dbReference type="Gene3D" id="3.40.50.2300">
    <property type="match status" value="1"/>
</dbReference>
<feature type="domain" description="Response regulatory" evidence="8">
    <location>
        <begin position="2"/>
        <end position="116"/>
    </location>
</feature>
<dbReference type="Gene3D" id="6.10.250.690">
    <property type="match status" value="1"/>
</dbReference>
<comment type="caution">
    <text evidence="10">The sequence shown here is derived from an EMBL/GenBank/DDBJ whole genome shotgun (WGS) entry which is preliminary data.</text>
</comment>
<evidence type="ECO:0000259" key="9">
    <source>
        <dbReference type="PROSITE" id="PS51755"/>
    </source>
</evidence>
<gene>
    <name evidence="10" type="ORF">HNP76_001602</name>
</gene>
<dbReference type="InterPro" id="IPR039420">
    <property type="entry name" value="WalR-like"/>
</dbReference>
<organism evidence="10 11">
    <name type="scientific">Treponema ruminis</name>
    <dbReference type="NCBI Taxonomy" id="744515"/>
    <lineage>
        <taxon>Bacteria</taxon>
        <taxon>Pseudomonadati</taxon>
        <taxon>Spirochaetota</taxon>
        <taxon>Spirochaetia</taxon>
        <taxon>Spirochaetales</taxon>
        <taxon>Treponemataceae</taxon>
        <taxon>Treponema</taxon>
    </lineage>
</organism>
<evidence type="ECO:0000256" key="1">
    <source>
        <dbReference type="ARBA" id="ARBA00022553"/>
    </source>
</evidence>
<protein>
    <submittedName>
        <fullName evidence="10">DNA-binding response OmpR family regulator</fullName>
    </submittedName>
</protein>
<dbReference type="CDD" id="cd00383">
    <property type="entry name" value="trans_reg_C"/>
    <property type="match status" value="1"/>
</dbReference>
<evidence type="ECO:0000313" key="11">
    <source>
        <dbReference type="Proteomes" id="UP000518887"/>
    </source>
</evidence>
<dbReference type="SUPFAM" id="SSF46894">
    <property type="entry name" value="C-terminal effector domain of the bipartite response regulators"/>
    <property type="match status" value="1"/>
</dbReference>
<dbReference type="InterPro" id="IPR016032">
    <property type="entry name" value="Sig_transdc_resp-reg_C-effctor"/>
</dbReference>
<sequence length="226" mass="25417">MRVLLVEDEEGLSQALVEIFKKNRISIDAVLDGKEGLKYAESGIYDVLVLDIMLPGVDGISILKTLRENHNNVPVIFLTAKDDVTDKITGLDAGADDYLTKPFSSDELLARVRALSRRKGELKEDSVTFGDLTLNKKNCELQSSTGEAIKLSLKEYQILDLLFENPHQIITKEQLIEKIWGGDSNAEYNNVEVYISFIRKKIENLKVGIRIRTARGIGYSLEDETR</sequence>
<dbReference type="SMART" id="SM00448">
    <property type="entry name" value="REC"/>
    <property type="match status" value="1"/>
</dbReference>
<dbReference type="Proteomes" id="UP000518887">
    <property type="component" value="Unassembled WGS sequence"/>
</dbReference>
<dbReference type="RefSeq" id="WP_184659304.1">
    <property type="nucleotide sequence ID" value="NZ_CP031518.1"/>
</dbReference>
<dbReference type="SUPFAM" id="SSF52172">
    <property type="entry name" value="CheY-like"/>
    <property type="match status" value="1"/>
</dbReference>
<accession>A0A7W8G9J3</accession>
<dbReference type="InterPro" id="IPR001789">
    <property type="entry name" value="Sig_transdc_resp-reg_receiver"/>
</dbReference>
<dbReference type="Gene3D" id="1.10.10.10">
    <property type="entry name" value="Winged helix-like DNA-binding domain superfamily/Winged helix DNA-binding domain"/>
    <property type="match status" value="1"/>
</dbReference>
<dbReference type="GO" id="GO:0032993">
    <property type="term" value="C:protein-DNA complex"/>
    <property type="evidence" value="ECO:0007669"/>
    <property type="project" value="TreeGrafter"/>
</dbReference>
<dbReference type="SMART" id="SM00862">
    <property type="entry name" value="Trans_reg_C"/>
    <property type="match status" value="1"/>
</dbReference>
<dbReference type="GO" id="GO:0005829">
    <property type="term" value="C:cytosol"/>
    <property type="evidence" value="ECO:0007669"/>
    <property type="project" value="TreeGrafter"/>
</dbReference>
<dbReference type="InterPro" id="IPR011006">
    <property type="entry name" value="CheY-like_superfamily"/>
</dbReference>
<evidence type="ECO:0000256" key="6">
    <source>
        <dbReference type="PROSITE-ProRule" id="PRU00169"/>
    </source>
</evidence>
<dbReference type="GO" id="GO:0006355">
    <property type="term" value="P:regulation of DNA-templated transcription"/>
    <property type="evidence" value="ECO:0007669"/>
    <property type="project" value="InterPro"/>
</dbReference>
<name>A0A7W8G9J3_9SPIR</name>
<dbReference type="AlphaFoldDB" id="A0A7W8G9J3"/>
<dbReference type="PANTHER" id="PTHR48111">
    <property type="entry name" value="REGULATOR OF RPOS"/>
    <property type="match status" value="1"/>
</dbReference>
<evidence type="ECO:0000256" key="7">
    <source>
        <dbReference type="PROSITE-ProRule" id="PRU01091"/>
    </source>
</evidence>
<evidence type="ECO:0000259" key="8">
    <source>
        <dbReference type="PROSITE" id="PS50110"/>
    </source>
</evidence>
<keyword evidence="1 6" id="KW-0597">Phosphoprotein</keyword>
<keyword evidence="3" id="KW-0805">Transcription regulation</keyword>
<dbReference type="GO" id="GO:0000156">
    <property type="term" value="F:phosphorelay response regulator activity"/>
    <property type="evidence" value="ECO:0007669"/>
    <property type="project" value="TreeGrafter"/>
</dbReference>
<feature type="modified residue" description="4-aspartylphosphate" evidence="6">
    <location>
        <position position="51"/>
    </location>
</feature>
<keyword evidence="11" id="KW-1185">Reference proteome</keyword>
<evidence type="ECO:0000256" key="4">
    <source>
        <dbReference type="ARBA" id="ARBA00023125"/>
    </source>
</evidence>
<dbReference type="GO" id="GO:0000976">
    <property type="term" value="F:transcription cis-regulatory region binding"/>
    <property type="evidence" value="ECO:0007669"/>
    <property type="project" value="TreeGrafter"/>
</dbReference>
<keyword evidence="2" id="KW-0902">Two-component regulatory system</keyword>
<evidence type="ECO:0000313" key="10">
    <source>
        <dbReference type="EMBL" id="MBB5226229.1"/>
    </source>
</evidence>
<feature type="domain" description="OmpR/PhoB-type" evidence="9">
    <location>
        <begin position="124"/>
        <end position="223"/>
    </location>
</feature>
<evidence type="ECO:0000256" key="5">
    <source>
        <dbReference type="ARBA" id="ARBA00023163"/>
    </source>
</evidence>
<dbReference type="InterPro" id="IPR036388">
    <property type="entry name" value="WH-like_DNA-bd_sf"/>
</dbReference>
<dbReference type="PANTHER" id="PTHR48111:SF22">
    <property type="entry name" value="REGULATOR OF RPOS"/>
    <property type="match status" value="1"/>
</dbReference>
<reference evidence="10 11" key="1">
    <citation type="submission" date="2020-08" db="EMBL/GenBank/DDBJ databases">
        <title>Genomic Encyclopedia of Type Strains, Phase IV (KMG-IV): sequencing the most valuable type-strain genomes for metagenomic binning, comparative biology and taxonomic classification.</title>
        <authorList>
            <person name="Goeker M."/>
        </authorList>
    </citation>
    <scope>NUCLEOTIDE SEQUENCE [LARGE SCALE GENOMIC DNA]</scope>
    <source>
        <strain evidence="10 11">DSM 103462</strain>
    </source>
</reference>
<feature type="DNA-binding region" description="OmpR/PhoB-type" evidence="7">
    <location>
        <begin position="124"/>
        <end position="223"/>
    </location>
</feature>
<evidence type="ECO:0000256" key="3">
    <source>
        <dbReference type="ARBA" id="ARBA00023015"/>
    </source>
</evidence>
<dbReference type="PROSITE" id="PS51755">
    <property type="entry name" value="OMPR_PHOB"/>
    <property type="match status" value="1"/>
</dbReference>
<dbReference type="Pfam" id="PF00072">
    <property type="entry name" value="Response_reg"/>
    <property type="match status" value="1"/>
</dbReference>
<dbReference type="PROSITE" id="PS50110">
    <property type="entry name" value="RESPONSE_REGULATORY"/>
    <property type="match status" value="1"/>
</dbReference>
<proteinExistence type="predicted"/>